<sequence>MNLLKYLIPIALVIIGLFLIKYDRNKELKNRHIAWLSRYLFRDSSGVNASAARLHQTILGFLFIFCVGIGVLFIVGLLEG</sequence>
<evidence type="ECO:0000313" key="2">
    <source>
        <dbReference type="EMBL" id="OGZ26555.1"/>
    </source>
</evidence>
<feature type="transmembrane region" description="Helical" evidence="1">
    <location>
        <begin position="6"/>
        <end position="22"/>
    </location>
</feature>
<comment type="caution">
    <text evidence="2">The sequence shown here is derived from an EMBL/GenBank/DDBJ whole genome shotgun (WGS) entry which is preliminary data.</text>
</comment>
<keyword evidence="1" id="KW-0472">Membrane</keyword>
<dbReference type="EMBL" id="MHMM01000021">
    <property type="protein sequence ID" value="OGZ26555.1"/>
    <property type="molecule type" value="Genomic_DNA"/>
</dbReference>
<organism evidence="2 3">
    <name type="scientific">Candidatus Nealsonbacteria bacterium RIFOXYB1_FULL_40_15</name>
    <dbReference type="NCBI Taxonomy" id="1801677"/>
    <lineage>
        <taxon>Bacteria</taxon>
        <taxon>Candidatus Nealsoniibacteriota</taxon>
    </lineage>
</organism>
<evidence type="ECO:0000313" key="3">
    <source>
        <dbReference type="Proteomes" id="UP000177740"/>
    </source>
</evidence>
<dbReference type="AlphaFoldDB" id="A0A1G2EL98"/>
<dbReference type="STRING" id="1801677.A2365_02050"/>
<name>A0A1G2EL98_9BACT</name>
<feature type="transmembrane region" description="Helical" evidence="1">
    <location>
        <begin position="58"/>
        <end position="78"/>
    </location>
</feature>
<reference evidence="2 3" key="1">
    <citation type="journal article" date="2016" name="Nat. Commun.">
        <title>Thousands of microbial genomes shed light on interconnected biogeochemical processes in an aquifer system.</title>
        <authorList>
            <person name="Anantharaman K."/>
            <person name="Brown C.T."/>
            <person name="Hug L.A."/>
            <person name="Sharon I."/>
            <person name="Castelle C.J."/>
            <person name="Probst A.J."/>
            <person name="Thomas B.C."/>
            <person name="Singh A."/>
            <person name="Wilkins M.J."/>
            <person name="Karaoz U."/>
            <person name="Brodie E.L."/>
            <person name="Williams K.H."/>
            <person name="Hubbard S.S."/>
            <person name="Banfield J.F."/>
        </authorList>
    </citation>
    <scope>NUCLEOTIDE SEQUENCE [LARGE SCALE GENOMIC DNA]</scope>
</reference>
<keyword evidence="1" id="KW-1133">Transmembrane helix</keyword>
<accession>A0A1G2EL98</accession>
<proteinExistence type="predicted"/>
<keyword evidence="1" id="KW-0812">Transmembrane</keyword>
<evidence type="ECO:0000256" key="1">
    <source>
        <dbReference type="SAM" id="Phobius"/>
    </source>
</evidence>
<protein>
    <submittedName>
        <fullName evidence="2">Uncharacterized protein</fullName>
    </submittedName>
</protein>
<dbReference type="Proteomes" id="UP000177740">
    <property type="component" value="Unassembled WGS sequence"/>
</dbReference>
<gene>
    <name evidence="2" type="ORF">A2365_02050</name>
</gene>